<name>A0A3T1DFI1_9BACL</name>
<dbReference type="KEGG" id="cohn:KCTCHS21_61370"/>
<evidence type="ECO:0000313" key="2">
    <source>
        <dbReference type="Proteomes" id="UP000289856"/>
    </source>
</evidence>
<protein>
    <submittedName>
        <fullName evidence="1">Uncharacterized protein</fullName>
    </submittedName>
</protein>
<dbReference type="EMBL" id="AP019400">
    <property type="protein sequence ID" value="BBI36738.1"/>
    <property type="molecule type" value="Genomic_DNA"/>
</dbReference>
<evidence type="ECO:0000313" key="1">
    <source>
        <dbReference type="EMBL" id="BBI36738.1"/>
    </source>
</evidence>
<gene>
    <name evidence="1" type="ORF">KCTCHS21_61370</name>
</gene>
<dbReference type="OrthoDB" id="1953806at2"/>
<sequence length="148" mass="17348">MQRYIDEIVRTSVKPQSNSSILFNPRFMEWNDCILLDMGEKNDLPQEFVADSIIHDRTGFEASENHLHINDFISTNEPYQLLHVGLDVMRIWGTELKREYPDAPFHLILSFDGDECVVRFHVYRIAEGAWINLDSLDKYNEGLMLEEI</sequence>
<dbReference type="RefSeq" id="WP_130616215.1">
    <property type="nucleotide sequence ID" value="NZ_AP019400.1"/>
</dbReference>
<accession>A0A3T1DFI1</accession>
<organism evidence="1 2">
    <name type="scientific">Cohnella abietis</name>
    <dbReference type="NCBI Taxonomy" id="2507935"/>
    <lineage>
        <taxon>Bacteria</taxon>
        <taxon>Bacillati</taxon>
        <taxon>Bacillota</taxon>
        <taxon>Bacilli</taxon>
        <taxon>Bacillales</taxon>
        <taxon>Paenibacillaceae</taxon>
        <taxon>Cohnella</taxon>
    </lineage>
</organism>
<keyword evidence="2" id="KW-1185">Reference proteome</keyword>
<dbReference type="Proteomes" id="UP000289856">
    <property type="component" value="Chromosome"/>
</dbReference>
<proteinExistence type="predicted"/>
<reference evidence="1 2" key="1">
    <citation type="submission" date="2019-01" db="EMBL/GenBank/DDBJ databases">
        <title>Complete genome sequence of Cohnella hallensis HS21 isolated from Korean fir (Abies koreana) rhizospheric soil.</title>
        <authorList>
            <person name="Jiang L."/>
            <person name="Kang S.W."/>
            <person name="Kim S."/>
            <person name="Jung J."/>
            <person name="Kim C.Y."/>
            <person name="Kim D.H."/>
            <person name="Kim S.W."/>
            <person name="Lee J."/>
        </authorList>
    </citation>
    <scope>NUCLEOTIDE SEQUENCE [LARGE SCALE GENOMIC DNA]</scope>
    <source>
        <strain evidence="1 2">HS21</strain>
    </source>
</reference>
<dbReference type="AlphaFoldDB" id="A0A3T1DFI1"/>